<accession>A0A8D8SUX2</accession>
<dbReference type="EMBL" id="HBUF01240125">
    <property type="protein sequence ID" value="CAG6676536.1"/>
    <property type="molecule type" value="Transcribed_RNA"/>
</dbReference>
<evidence type="ECO:0000313" key="2">
    <source>
        <dbReference type="EMBL" id="CAG6676536.1"/>
    </source>
</evidence>
<name>A0A8D8SUX2_9HEMI</name>
<proteinExistence type="predicted"/>
<protein>
    <submittedName>
        <fullName evidence="2">Uncharacterized protein</fullName>
    </submittedName>
</protein>
<organism evidence="2">
    <name type="scientific">Cacopsylla melanoneura</name>
    <dbReference type="NCBI Taxonomy" id="428564"/>
    <lineage>
        <taxon>Eukaryota</taxon>
        <taxon>Metazoa</taxon>
        <taxon>Ecdysozoa</taxon>
        <taxon>Arthropoda</taxon>
        <taxon>Hexapoda</taxon>
        <taxon>Insecta</taxon>
        <taxon>Pterygota</taxon>
        <taxon>Neoptera</taxon>
        <taxon>Paraneoptera</taxon>
        <taxon>Hemiptera</taxon>
        <taxon>Sternorrhyncha</taxon>
        <taxon>Psylloidea</taxon>
        <taxon>Psyllidae</taxon>
        <taxon>Psyllinae</taxon>
        <taxon>Cacopsylla</taxon>
    </lineage>
</organism>
<dbReference type="EMBL" id="HBUF01240126">
    <property type="protein sequence ID" value="CAG6676538.1"/>
    <property type="molecule type" value="Transcribed_RNA"/>
</dbReference>
<dbReference type="AlphaFoldDB" id="A0A8D8SUX2"/>
<reference evidence="2" key="1">
    <citation type="submission" date="2021-05" db="EMBL/GenBank/DDBJ databases">
        <authorList>
            <person name="Alioto T."/>
            <person name="Alioto T."/>
            <person name="Gomez Garrido J."/>
        </authorList>
    </citation>
    <scope>NUCLEOTIDE SEQUENCE</scope>
</reference>
<evidence type="ECO:0000256" key="1">
    <source>
        <dbReference type="SAM" id="MobiDB-lite"/>
    </source>
</evidence>
<dbReference type="EMBL" id="HBUF01240124">
    <property type="protein sequence ID" value="CAG6676534.1"/>
    <property type="molecule type" value="Transcribed_RNA"/>
</dbReference>
<feature type="region of interest" description="Disordered" evidence="1">
    <location>
        <begin position="46"/>
        <end position="77"/>
    </location>
</feature>
<feature type="compositionally biased region" description="Basic residues" evidence="1">
    <location>
        <begin position="56"/>
        <end position="66"/>
    </location>
</feature>
<sequence length="109" mass="12934">MLQNSLYLESCEKWPKEDYTNLWSDFKLSSRFQIFFFFFLKKKILKKRGGGGGGGQKKKKKKKKGGGGREEQTSELQSPYVSSYAVFCLKKKKRKTKVEKKKFELWIFW</sequence>